<accession>A0A4R6BD00</accession>
<protein>
    <submittedName>
        <fullName evidence="1">Uncharacterized protein</fullName>
    </submittedName>
</protein>
<dbReference type="EMBL" id="SCWA01000012">
    <property type="protein sequence ID" value="TDL96704.1"/>
    <property type="molecule type" value="Genomic_DNA"/>
</dbReference>
<comment type="caution">
    <text evidence="1">The sequence shown here is derived from an EMBL/GenBank/DDBJ whole genome shotgun (WGS) entry which is preliminary data.</text>
</comment>
<dbReference type="RefSeq" id="WP_133432232.1">
    <property type="nucleotide sequence ID" value="NZ_SCWA01000012.1"/>
</dbReference>
<evidence type="ECO:0000313" key="2">
    <source>
        <dbReference type="Proteomes" id="UP000295310"/>
    </source>
</evidence>
<organism evidence="1 2">
    <name type="scientific">Macrococcus brunensis</name>
    <dbReference type="NCBI Taxonomy" id="198483"/>
    <lineage>
        <taxon>Bacteria</taxon>
        <taxon>Bacillati</taxon>
        <taxon>Bacillota</taxon>
        <taxon>Bacilli</taxon>
        <taxon>Bacillales</taxon>
        <taxon>Staphylococcaceae</taxon>
        <taxon>Macrococcus</taxon>
    </lineage>
</organism>
<sequence>MNKVQKGEVFLNVINEQVFKVTRIYRDKRKPYADMQEVSNSKNSLPMPLTELKDTEKWIKLNDEEWINEYERQQIHSEDAKRSTNHVVPGLEVDMGISPDNNKPAKGLLHYIPSELSKPCIEQISSVFKKLAGRFKR</sequence>
<keyword evidence="2" id="KW-1185">Reference proteome</keyword>
<dbReference type="AlphaFoldDB" id="A0A4R6BD00"/>
<name>A0A4R6BD00_9STAP</name>
<proteinExistence type="predicted"/>
<dbReference type="Proteomes" id="UP000295310">
    <property type="component" value="Unassembled WGS sequence"/>
</dbReference>
<gene>
    <name evidence="1" type="ORF">ERX27_07565</name>
</gene>
<dbReference type="OrthoDB" id="10014740at2"/>
<evidence type="ECO:0000313" key="1">
    <source>
        <dbReference type="EMBL" id="TDL96704.1"/>
    </source>
</evidence>
<reference evidence="1 2" key="1">
    <citation type="submission" date="2019-01" db="EMBL/GenBank/DDBJ databases">
        <title>Draft genome sequences of the type strains of six Macrococcus species.</title>
        <authorList>
            <person name="Mazhar S."/>
            <person name="Altermann E."/>
            <person name="Hill C."/>
            <person name="Mcauliffe O."/>
        </authorList>
    </citation>
    <scope>NUCLEOTIDE SEQUENCE [LARGE SCALE GENOMIC DNA]</scope>
    <source>
        <strain evidence="1 2">CCM4811</strain>
    </source>
</reference>